<organism evidence="1 2">
    <name type="scientific">Aduncisulcus paluster</name>
    <dbReference type="NCBI Taxonomy" id="2918883"/>
    <lineage>
        <taxon>Eukaryota</taxon>
        <taxon>Metamonada</taxon>
        <taxon>Carpediemonas-like organisms</taxon>
        <taxon>Aduncisulcus</taxon>
    </lineage>
</organism>
<evidence type="ECO:0000313" key="2">
    <source>
        <dbReference type="Proteomes" id="UP001057375"/>
    </source>
</evidence>
<feature type="non-terminal residue" evidence="1">
    <location>
        <position position="119"/>
    </location>
</feature>
<name>A0ABQ5L0R1_9EUKA</name>
<comment type="caution">
    <text evidence="1">The sequence shown here is derived from an EMBL/GenBank/DDBJ whole genome shotgun (WGS) entry which is preliminary data.</text>
</comment>
<keyword evidence="2" id="KW-1185">Reference proteome</keyword>
<protein>
    <submittedName>
        <fullName evidence="1">Uncharacterized protein</fullName>
    </submittedName>
</protein>
<evidence type="ECO:0000313" key="1">
    <source>
        <dbReference type="EMBL" id="GKT37543.1"/>
    </source>
</evidence>
<reference evidence="1" key="1">
    <citation type="submission" date="2022-03" db="EMBL/GenBank/DDBJ databases">
        <title>Draft genome sequence of Aduncisulcus paluster, a free-living microaerophilic Fornicata.</title>
        <authorList>
            <person name="Yuyama I."/>
            <person name="Kume K."/>
            <person name="Tamura T."/>
            <person name="Inagaki Y."/>
            <person name="Hashimoto T."/>
        </authorList>
    </citation>
    <scope>NUCLEOTIDE SEQUENCE</scope>
    <source>
        <strain evidence="1">NY0171</strain>
    </source>
</reference>
<dbReference type="Proteomes" id="UP001057375">
    <property type="component" value="Unassembled WGS sequence"/>
</dbReference>
<proteinExistence type="predicted"/>
<dbReference type="EMBL" id="BQXS01004783">
    <property type="protein sequence ID" value="GKT37543.1"/>
    <property type="molecule type" value="Genomic_DNA"/>
</dbReference>
<gene>
    <name evidence="1" type="ORF">ADUPG1_003481</name>
</gene>
<sequence>MRDLVDASKITDGVVKAYNQLIDTTKKFDDEITDMITAGIDAEIHSNRGYKISGEITDMIKTDSKILVENINHLYDEVSQLDGVTPEELDRVGAMATGASYVATGLVGAFFSGSFLLGL</sequence>
<accession>A0ABQ5L0R1</accession>